<proteinExistence type="predicted"/>
<dbReference type="InterPro" id="IPR049270">
    <property type="entry name" value="CFAP58_CC"/>
</dbReference>
<feature type="coiled-coil region" evidence="2">
    <location>
        <begin position="127"/>
        <end position="279"/>
    </location>
</feature>
<organism evidence="5 6">
    <name type="scientific">Brassicogethes aeneus</name>
    <name type="common">Rape pollen beetle</name>
    <name type="synonym">Meligethes aeneus</name>
    <dbReference type="NCBI Taxonomy" id="1431903"/>
    <lineage>
        <taxon>Eukaryota</taxon>
        <taxon>Metazoa</taxon>
        <taxon>Ecdysozoa</taxon>
        <taxon>Arthropoda</taxon>
        <taxon>Hexapoda</taxon>
        <taxon>Insecta</taxon>
        <taxon>Pterygota</taxon>
        <taxon>Neoptera</taxon>
        <taxon>Endopterygota</taxon>
        <taxon>Coleoptera</taxon>
        <taxon>Polyphaga</taxon>
        <taxon>Cucujiformia</taxon>
        <taxon>Nitidulidae</taxon>
        <taxon>Meligethinae</taxon>
        <taxon>Brassicogethes</taxon>
    </lineage>
</organism>
<keyword evidence="6" id="KW-1185">Reference proteome</keyword>
<dbReference type="AlphaFoldDB" id="A0A9P0B4I2"/>
<feature type="region of interest" description="Disordered" evidence="3">
    <location>
        <begin position="844"/>
        <end position="887"/>
    </location>
</feature>
<evidence type="ECO:0000259" key="4">
    <source>
        <dbReference type="Pfam" id="PF21771"/>
    </source>
</evidence>
<evidence type="ECO:0000256" key="1">
    <source>
        <dbReference type="ARBA" id="ARBA00023054"/>
    </source>
</evidence>
<evidence type="ECO:0000256" key="2">
    <source>
        <dbReference type="SAM" id="Coils"/>
    </source>
</evidence>
<accession>A0A9P0B4I2</accession>
<dbReference type="GO" id="GO:0005856">
    <property type="term" value="C:cytoskeleton"/>
    <property type="evidence" value="ECO:0007669"/>
    <property type="project" value="TreeGrafter"/>
</dbReference>
<dbReference type="EMBL" id="OV121135">
    <property type="protein sequence ID" value="CAH0554730.1"/>
    <property type="molecule type" value="Genomic_DNA"/>
</dbReference>
<feature type="coiled-coil region" evidence="2">
    <location>
        <begin position="574"/>
        <end position="629"/>
    </location>
</feature>
<evidence type="ECO:0000313" key="5">
    <source>
        <dbReference type="EMBL" id="CAH0554730.1"/>
    </source>
</evidence>
<dbReference type="PANTHER" id="PTHR32083:SF0">
    <property type="entry name" value="CILIA AND FLAGELLA-ASSOCIATED PROTEIN 58"/>
    <property type="match status" value="1"/>
</dbReference>
<evidence type="ECO:0000256" key="3">
    <source>
        <dbReference type="SAM" id="MobiDB-lite"/>
    </source>
</evidence>
<feature type="coiled-coil region" evidence="2">
    <location>
        <begin position="665"/>
        <end position="716"/>
    </location>
</feature>
<gene>
    <name evidence="5" type="ORF">MELIAE_LOCUS6260</name>
</gene>
<feature type="coiled-coil region" evidence="2">
    <location>
        <begin position="71"/>
        <end position="98"/>
    </location>
</feature>
<protein>
    <recommendedName>
        <fullName evidence="4">Cilia- and flagella-associated protein 58 central coiled coil domain-containing protein</fullName>
    </recommendedName>
</protein>
<sequence length="887" mass="104044">MDESDMEDEEMMGEEESDEELDPNNPDDAFKILERDFNKTLAQLESQPDAIQYADEFAKIFEAAFKLKIHEGELTEENAEMSKTIAEQEDKIDLARSLAIKDKETIDELKQNIIHVCKLADAAHYREQAAQEIIDNLRKQVETLNAEIDFKNKMATDSEDAGKSHKEKDMLQREKERLTTENGYLQQKLENCNIYTEELEEKTGEANLKINELSGQVEDQSSEIDRMKKFREKLEEELTLTNIIVDEKELKINELNNDITQLEKRIVDQSEEAKNQKVHYMRITKEFILLEAKYSKLFNDHQKVFITIDQAKKDLQAKVLDLKAVTDEVAHLKADYTNLSLQRDGLEKQVFKQTTTSQNLMEERNGLRQKIATIEKEILEQKKEILEHKRIEDEAVKEKNNIAKQVTKATAVNKEQARLIKIQQKTKEKLETDLDLYYIENNRQKKDISSLQTEKDRFAEAQIQLNKKIDDLMEDVRQKKVMIFDLKRTITENINKIRQQQNMYEAVRAERASLQKSLEHCSADSEEVKKKLKITLFQTEQLKEDISSKEQELIKQDTVMRKVVKERDNLKVDVDKGLEQIVSLKSEIKDMQDEEKRLRQTISTSNKKIREQIKNIEQLMNERDVLGSQLVRRNDELALNNDKIKILITTLHRGEAQYDQRLGDIRLLKIEVKRLRQEKLLMEKSVMNMIDFRQEVFRLERDLTTTKLKCRALEEELHNPVNIHRWRKLEGSDPNTLELLQKIKILQKRLLKQSYDAVEREKQLKESEQLYMKLKEVLAHQPGPTIREDLNKAQKGLKLKDDKLKVLVSELNMAELKSSEYKSQLEKITEDLKEIKMKYMQAKKENRMKRMGTAATSELHRTQSRQPSEVKFTGGGFRMSVPQIPLK</sequence>
<dbReference type="Proteomes" id="UP001154078">
    <property type="component" value="Chromosome 4"/>
</dbReference>
<dbReference type="PANTHER" id="PTHR32083">
    <property type="entry name" value="CILIA AND FLAGELLA-ASSOCIATED PROTEIN 58-RELATED"/>
    <property type="match status" value="1"/>
</dbReference>
<evidence type="ECO:0000313" key="6">
    <source>
        <dbReference type="Proteomes" id="UP001154078"/>
    </source>
</evidence>
<feature type="coiled-coil region" evidence="2">
    <location>
        <begin position="308"/>
        <end position="389"/>
    </location>
</feature>
<dbReference type="Pfam" id="PF21771">
    <property type="entry name" value="CFAP58_CC"/>
    <property type="match status" value="1"/>
</dbReference>
<name>A0A9P0B4I2_BRAAE</name>
<keyword evidence="1 2" id="KW-0175">Coiled coil</keyword>
<feature type="compositionally biased region" description="Acidic residues" evidence="3">
    <location>
        <begin position="1"/>
        <end position="22"/>
    </location>
</feature>
<dbReference type="OrthoDB" id="264785at2759"/>
<feature type="region of interest" description="Disordered" evidence="3">
    <location>
        <begin position="1"/>
        <end position="28"/>
    </location>
</feature>
<feature type="domain" description="Cilia- and flagella-associated protein 58 central coiled coil" evidence="4">
    <location>
        <begin position="388"/>
        <end position="681"/>
    </location>
</feature>
<reference evidence="5" key="1">
    <citation type="submission" date="2021-12" db="EMBL/GenBank/DDBJ databases">
        <authorList>
            <person name="King R."/>
        </authorList>
    </citation>
    <scope>NUCLEOTIDE SEQUENCE</scope>
</reference>